<evidence type="ECO:0008006" key="5">
    <source>
        <dbReference type="Google" id="ProtNLM"/>
    </source>
</evidence>
<reference evidence="3" key="1">
    <citation type="submission" date="2022-06" db="EMBL/GenBank/DDBJ databases">
        <title>Amycolatopsis iheyaensis sp. nov., a new species of the genus Amycolatopsis isolated from soil in Iheya island, Japan.</title>
        <authorList>
            <person name="Ngamcharungchit C."/>
            <person name="Kanto H."/>
            <person name="Take A."/>
            <person name="Intra B."/>
            <person name="Matsumoto A."/>
            <person name="Panbangred W."/>
            <person name="Inahashi Y."/>
        </authorList>
    </citation>
    <scope>NUCLEOTIDE SEQUENCE</scope>
    <source>
        <strain evidence="3">OK19-0408</strain>
    </source>
</reference>
<dbReference type="PANTHER" id="PTHR40078:SF1">
    <property type="entry name" value="INTEGRAL MEMBRANE PROTEIN"/>
    <property type="match status" value="1"/>
</dbReference>
<evidence type="ECO:0000256" key="1">
    <source>
        <dbReference type="SAM" id="MobiDB-lite"/>
    </source>
</evidence>
<proteinExistence type="predicted"/>
<dbReference type="Proteomes" id="UP001144096">
    <property type="component" value="Unassembled WGS sequence"/>
</dbReference>
<evidence type="ECO:0000313" key="3">
    <source>
        <dbReference type="EMBL" id="MCR6488268.1"/>
    </source>
</evidence>
<dbReference type="PANTHER" id="PTHR40078">
    <property type="entry name" value="INTEGRAL MEMBRANE PROTEIN-RELATED"/>
    <property type="match status" value="1"/>
</dbReference>
<comment type="caution">
    <text evidence="3">The sequence shown here is derived from an EMBL/GenBank/DDBJ whole genome shotgun (WGS) entry which is preliminary data.</text>
</comment>
<keyword evidence="2" id="KW-0812">Transmembrane</keyword>
<name>A0A9X2NJ33_9PSEU</name>
<feature type="transmembrane region" description="Helical" evidence="2">
    <location>
        <begin position="20"/>
        <end position="45"/>
    </location>
</feature>
<organism evidence="3 4">
    <name type="scientific">Amycolatopsis iheyensis</name>
    <dbReference type="NCBI Taxonomy" id="2945988"/>
    <lineage>
        <taxon>Bacteria</taxon>
        <taxon>Bacillati</taxon>
        <taxon>Actinomycetota</taxon>
        <taxon>Actinomycetes</taxon>
        <taxon>Pseudonocardiales</taxon>
        <taxon>Pseudonocardiaceae</taxon>
        <taxon>Amycolatopsis</taxon>
    </lineage>
</organism>
<protein>
    <recommendedName>
        <fullName evidence="5">Membrane protein YczE</fullName>
    </recommendedName>
</protein>
<feature type="transmembrane region" description="Helical" evidence="2">
    <location>
        <begin position="96"/>
        <end position="117"/>
    </location>
</feature>
<feature type="transmembrane region" description="Helical" evidence="2">
    <location>
        <begin position="57"/>
        <end position="76"/>
    </location>
</feature>
<evidence type="ECO:0000313" key="4">
    <source>
        <dbReference type="Proteomes" id="UP001144096"/>
    </source>
</evidence>
<sequence length="230" mass="23996">MGSGIALLVWSRLGMVPMDVLHAAVSHAFGWTFGSSILVCQFILATTFLPLRIRPGIGTPVALVIPAAVADALLSLMPTADYLPLPEALGLVIRTLALLLGGLLFCGGVAAYLTAALGQLPRDALMLALAGARDITQAEPRRLALARISIDTTCLAGGIALLGPDNAMHLGALAPGTLLIAVGSGPLISYLRRLAARVLGFSPQATPATVRHETGRHRRTRPAHARTGRR</sequence>
<keyword evidence="2" id="KW-1133">Transmembrane helix</keyword>
<dbReference type="AlphaFoldDB" id="A0A9X2NJ33"/>
<gene>
    <name evidence="3" type="ORF">M8542_36105</name>
</gene>
<feature type="transmembrane region" description="Helical" evidence="2">
    <location>
        <begin position="168"/>
        <end position="191"/>
    </location>
</feature>
<dbReference type="Pfam" id="PF19700">
    <property type="entry name" value="DUF6198"/>
    <property type="match status" value="1"/>
</dbReference>
<dbReference type="RefSeq" id="WP_257924832.1">
    <property type="nucleotide sequence ID" value="NZ_JAMXQV010000024.1"/>
</dbReference>
<accession>A0A9X2NJ33</accession>
<feature type="transmembrane region" description="Helical" evidence="2">
    <location>
        <begin position="143"/>
        <end position="162"/>
    </location>
</feature>
<keyword evidence="2" id="KW-0472">Membrane</keyword>
<dbReference type="EMBL" id="JAMXQV010000024">
    <property type="protein sequence ID" value="MCR6488268.1"/>
    <property type="molecule type" value="Genomic_DNA"/>
</dbReference>
<feature type="compositionally biased region" description="Basic residues" evidence="1">
    <location>
        <begin position="214"/>
        <end position="230"/>
    </location>
</feature>
<evidence type="ECO:0000256" key="2">
    <source>
        <dbReference type="SAM" id="Phobius"/>
    </source>
</evidence>
<dbReference type="InterPro" id="IPR038750">
    <property type="entry name" value="YczE/YyaS-like"/>
</dbReference>
<feature type="region of interest" description="Disordered" evidence="1">
    <location>
        <begin position="207"/>
        <end position="230"/>
    </location>
</feature>
<keyword evidence="4" id="KW-1185">Reference proteome</keyword>